<dbReference type="InterPro" id="IPR027417">
    <property type="entry name" value="P-loop_NTPase"/>
</dbReference>
<dbReference type="Pfam" id="PF26633">
    <property type="entry name" value="DUF8206"/>
    <property type="match status" value="1"/>
</dbReference>
<reference evidence="3" key="1">
    <citation type="submission" date="2022-11" db="UniProtKB">
        <authorList>
            <consortium name="WormBaseParasite"/>
        </authorList>
    </citation>
    <scope>IDENTIFICATION</scope>
</reference>
<evidence type="ECO:0000259" key="1">
    <source>
        <dbReference type="Pfam" id="PF26633"/>
    </source>
</evidence>
<evidence type="ECO:0000313" key="2">
    <source>
        <dbReference type="Proteomes" id="UP000887578"/>
    </source>
</evidence>
<feature type="domain" description="DUF8206" evidence="1">
    <location>
        <begin position="335"/>
        <end position="410"/>
    </location>
</feature>
<dbReference type="AlphaFoldDB" id="A0A914QH35"/>
<proteinExistence type="predicted"/>
<dbReference type="InterPro" id="IPR058519">
    <property type="entry name" value="DUF8206"/>
</dbReference>
<dbReference type="Gene3D" id="3.40.50.300">
    <property type="entry name" value="P-loop containing nucleotide triphosphate hydrolases"/>
    <property type="match status" value="1"/>
</dbReference>
<keyword evidence="2" id="KW-1185">Reference proteome</keyword>
<sequence>MSLKSTVRVYNILLLGTTGTGKSTLVNSIANYFTYETLEEALEANEPICVIPSSFDLTLANFKKIIITQYGINRADVGNENHSGASSCTQKPRVYSFYNDEVGFNVIDIPGIGDTRGMMQDAANKKIISDKIKEFTEIHGIFILFKASEPRLTPEIKYNLNETLMLLHASAVPNIMFVITNARGQDYGPGPAMNTLKEYVGDLYEKKKISIELNENTIFCVDNEAYKFQCGWNKSEEYRNEMKDLKGNYIKSWDFSRKVIFKLFEKMYTLSGHNVQLTSSVGQARTVIHCAIGPLATITGYIQRALTPASRQANIETLMKSGNQIKNEVEIEKTLPRTVCTSEKCIEAIKIPGTKRYNFNFNTVCHDKCYLRNVALAKFPEPALEDCQAFDIDGNCTNCGCRVERHMHLSQKQTQKQVLNKVAQQPLTKEEAEKFMDIFVAAQVKEQAKIINAIVKLSIYLKQNAILEYNNAFEERIMLEIRKEQAALSEGVEDSADVITKLQNTLKHYKDQMKAINVSIANGSTSKVTEEEVQEVMTLLFTLPHNGANIRKMYEAESLDCKATPDMKNANPKEIFACCVKYLP</sequence>
<dbReference type="WBParaSite" id="PDA_v2.g31333.t1">
    <property type="protein sequence ID" value="PDA_v2.g31333.t1"/>
    <property type="gene ID" value="PDA_v2.g31333"/>
</dbReference>
<protein>
    <submittedName>
        <fullName evidence="3">G domain-containing protein</fullName>
    </submittedName>
</protein>
<dbReference type="PANTHER" id="PTHR32046">
    <property type="entry name" value="G DOMAIN-CONTAINING PROTEIN"/>
    <property type="match status" value="1"/>
</dbReference>
<dbReference type="PANTHER" id="PTHR32046:SF11">
    <property type="entry name" value="IMMUNE-ASSOCIATED NUCLEOTIDE-BINDING PROTEIN 10-LIKE"/>
    <property type="match status" value="1"/>
</dbReference>
<dbReference type="SUPFAM" id="SSF52540">
    <property type="entry name" value="P-loop containing nucleoside triphosphate hydrolases"/>
    <property type="match status" value="1"/>
</dbReference>
<accession>A0A914QH35</accession>
<evidence type="ECO:0000313" key="3">
    <source>
        <dbReference type="WBParaSite" id="PDA_v2.g31333.t1"/>
    </source>
</evidence>
<organism evidence="2 3">
    <name type="scientific">Panagrolaimus davidi</name>
    <dbReference type="NCBI Taxonomy" id="227884"/>
    <lineage>
        <taxon>Eukaryota</taxon>
        <taxon>Metazoa</taxon>
        <taxon>Ecdysozoa</taxon>
        <taxon>Nematoda</taxon>
        <taxon>Chromadorea</taxon>
        <taxon>Rhabditida</taxon>
        <taxon>Tylenchina</taxon>
        <taxon>Panagrolaimomorpha</taxon>
        <taxon>Panagrolaimoidea</taxon>
        <taxon>Panagrolaimidae</taxon>
        <taxon>Panagrolaimus</taxon>
    </lineage>
</organism>
<dbReference type="Proteomes" id="UP000887578">
    <property type="component" value="Unplaced"/>
</dbReference>
<name>A0A914QH35_9BILA</name>